<feature type="transmembrane region" description="Helical" evidence="8">
    <location>
        <begin position="30"/>
        <end position="47"/>
    </location>
</feature>
<evidence type="ECO:0000256" key="6">
    <source>
        <dbReference type="ARBA" id="ARBA00022989"/>
    </source>
</evidence>
<feature type="transmembrane region" description="Helical" evidence="8">
    <location>
        <begin position="121"/>
        <end position="140"/>
    </location>
</feature>
<keyword evidence="7 8" id="KW-0472">Membrane</keyword>
<feature type="transmembrane region" description="Helical" evidence="8">
    <location>
        <begin position="258"/>
        <end position="279"/>
    </location>
</feature>
<evidence type="ECO:0000256" key="8">
    <source>
        <dbReference type="RuleBase" id="RU363041"/>
    </source>
</evidence>
<dbReference type="AlphaFoldDB" id="A0A3N4YHP5"/>
<evidence type="ECO:0000256" key="2">
    <source>
        <dbReference type="ARBA" id="ARBA00009142"/>
    </source>
</evidence>
<evidence type="ECO:0000256" key="1">
    <source>
        <dbReference type="ARBA" id="ARBA00004651"/>
    </source>
</evidence>
<feature type="transmembrane region" description="Helical" evidence="8">
    <location>
        <begin position="160"/>
        <end position="186"/>
    </location>
</feature>
<keyword evidence="5 8" id="KW-0812">Transmembrane</keyword>
<keyword evidence="4 8" id="KW-1003">Cell membrane</keyword>
<organism evidence="9 10">
    <name type="scientific">Myceligenerans xiligouense</name>
    <dbReference type="NCBI Taxonomy" id="253184"/>
    <lineage>
        <taxon>Bacteria</taxon>
        <taxon>Bacillati</taxon>
        <taxon>Actinomycetota</taxon>
        <taxon>Actinomycetes</taxon>
        <taxon>Micrococcales</taxon>
        <taxon>Promicromonosporaceae</taxon>
        <taxon>Myceligenerans</taxon>
    </lineage>
</organism>
<dbReference type="EMBL" id="RKQZ01000001">
    <property type="protein sequence ID" value="RPF20303.1"/>
    <property type="molecule type" value="Genomic_DNA"/>
</dbReference>
<accession>A0A3N4YHP5</accession>
<evidence type="ECO:0000313" key="10">
    <source>
        <dbReference type="Proteomes" id="UP000280501"/>
    </source>
</evidence>
<evidence type="ECO:0000256" key="4">
    <source>
        <dbReference type="ARBA" id="ARBA00022475"/>
    </source>
</evidence>
<keyword evidence="10" id="KW-1185">Reference proteome</keyword>
<keyword evidence="3" id="KW-0813">Transport</keyword>
<comment type="subcellular location">
    <subcellularLocation>
        <location evidence="1 8">Cell membrane</location>
        <topology evidence="1 8">Multi-pass membrane protein</topology>
    </subcellularLocation>
</comment>
<evidence type="ECO:0000313" key="9">
    <source>
        <dbReference type="EMBL" id="RPF20303.1"/>
    </source>
</evidence>
<proteinExistence type="inferred from homology"/>
<dbReference type="InterPro" id="IPR002781">
    <property type="entry name" value="TM_pro_TauE-like"/>
</dbReference>
<reference evidence="9 10" key="1">
    <citation type="submission" date="2018-11" db="EMBL/GenBank/DDBJ databases">
        <title>Sequencing the genomes of 1000 actinobacteria strains.</title>
        <authorList>
            <person name="Klenk H.-P."/>
        </authorList>
    </citation>
    <scope>NUCLEOTIDE SEQUENCE [LARGE SCALE GENOMIC DNA]</scope>
    <source>
        <strain evidence="9 10">DSM 15700</strain>
    </source>
</reference>
<dbReference type="PANTHER" id="PTHR30269:SF37">
    <property type="entry name" value="MEMBRANE TRANSPORTER PROTEIN"/>
    <property type="match status" value="1"/>
</dbReference>
<dbReference type="Proteomes" id="UP000280501">
    <property type="component" value="Unassembled WGS sequence"/>
</dbReference>
<feature type="transmembrane region" description="Helical" evidence="8">
    <location>
        <begin position="59"/>
        <end position="85"/>
    </location>
</feature>
<evidence type="ECO:0000256" key="5">
    <source>
        <dbReference type="ARBA" id="ARBA00022692"/>
    </source>
</evidence>
<gene>
    <name evidence="9" type="ORF">EDD34_0886</name>
</gene>
<name>A0A3N4YHP5_9MICO</name>
<keyword evidence="6 8" id="KW-1133">Transmembrane helix</keyword>
<feature type="transmembrane region" description="Helical" evidence="8">
    <location>
        <begin position="97"/>
        <end position="115"/>
    </location>
</feature>
<dbReference type="InterPro" id="IPR052017">
    <property type="entry name" value="TSUP"/>
</dbReference>
<dbReference type="Pfam" id="PF01925">
    <property type="entry name" value="TauE"/>
    <property type="match status" value="1"/>
</dbReference>
<evidence type="ECO:0000256" key="7">
    <source>
        <dbReference type="ARBA" id="ARBA00023136"/>
    </source>
</evidence>
<dbReference type="PANTHER" id="PTHR30269">
    <property type="entry name" value="TRANSMEMBRANE PROTEIN YFCA"/>
    <property type="match status" value="1"/>
</dbReference>
<feature type="transmembrane region" description="Helical" evidence="8">
    <location>
        <begin position="226"/>
        <end position="246"/>
    </location>
</feature>
<protein>
    <recommendedName>
        <fullName evidence="8">Probable membrane transporter protein</fullName>
    </recommendedName>
</protein>
<comment type="similarity">
    <text evidence="2 8">Belongs to the 4-toluene sulfonate uptake permease (TSUP) (TC 2.A.102) family.</text>
</comment>
<comment type="caution">
    <text evidence="9">The sequence shown here is derived from an EMBL/GenBank/DDBJ whole genome shotgun (WGS) entry which is preliminary data.</text>
</comment>
<dbReference type="GO" id="GO:0005886">
    <property type="term" value="C:plasma membrane"/>
    <property type="evidence" value="ECO:0007669"/>
    <property type="project" value="UniProtKB-SubCell"/>
</dbReference>
<sequence>MPVPGFPGGRIAGPPEAASPRVARAYSCRVLALLVLAILVGGSLQRVTGMGFGLVAGPFIVLLVGPLEGVLLVNVVGAAMALLIVGRVLRGVDWRRYGWLAAASVSVSVPAALLLRDASPAALEVGIGSVVVGAMTLALVTSRLRGERRRFGERDPRPLIVTGVASGFGSVAAGIGGPPLAVYAVLDRWDTKSFAATAQPFFMTNALAAMAAKIAFADATFPAFAWWEWLVIAGALVGGIGLGELLAPRLSREATRRVLIVLAYAGGVATLVRGLVHLLA</sequence>
<evidence type="ECO:0000256" key="3">
    <source>
        <dbReference type="ARBA" id="ARBA00022448"/>
    </source>
</evidence>